<comment type="caution">
    <text evidence="1">The sequence shown here is derived from an EMBL/GenBank/DDBJ whole genome shotgun (WGS) entry which is preliminary data.</text>
</comment>
<dbReference type="InterPro" id="IPR038444">
    <property type="entry name" value="DUF465_sf"/>
</dbReference>
<keyword evidence="2" id="KW-1185">Reference proteome</keyword>
<dbReference type="Gene3D" id="6.10.280.50">
    <property type="match status" value="1"/>
</dbReference>
<accession>A0A6A8A375</accession>
<dbReference type="AlphaFoldDB" id="A0A6A8A375"/>
<organism evidence="1 2">
    <name type="scientific">Endobacterium cereale</name>
    <dbReference type="NCBI Taxonomy" id="2663029"/>
    <lineage>
        <taxon>Bacteria</taxon>
        <taxon>Pseudomonadati</taxon>
        <taxon>Pseudomonadota</taxon>
        <taxon>Alphaproteobacteria</taxon>
        <taxon>Hyphomicrobiales</taxon>
        <taxon>Rhizobiaceae</taxon>
        <taxon>Endobacterium</taxon>
    </lineage>
</organism>
<dbReference type="Proteomes" id="UP000435138">
    <property type="component" value="Unassembled WGS sequence"/>
</dbReference>
<sequence length="90" mass="10493">MSETPNELAEEFPDFLALMRHLQQIDGHFAQLCRRYEDLNRRIFQAQTRNEPADANLLMDMCKTRMRLKDEICGMLVQPEPEAEAVKLAV</sequence>
<name>A0A6A8A375_9HYPH</name>
<evidence type="ECO:0000313" key="2">
    <source>
        <dbReference type="Proteomes" id="UP000435138"/>
    </source>
</evidence>
<gene>
    <name evidence="1" type="ORF">GAO09_05965</name>
</gene>
<dbReference type="Pfam" id="PF04325">
    <property type="entry name" value="DUF465"/>
    <property type="match status" value="1"/>
</dbReference>
<dbReference type="InterPro" id="IPR007420">
    <property type="entry name" value="DUF465"/>
</dbReference>
<dbReference type="EMBL" id="WIXI01000035">
    <property type="protein sequence ID" value="MQY45605.1"/>
    <property type="molecule type" value="Genomic_DNA"/>
</dbReference>
<proteinExistence type="predicted"/>
<reference evidence="1 2" key="1">
    <citation type="submission" date="2019-11" db="EMBL/GenBank/DDBJ databases">
        <title>Genome analysis of Rhizobacterium cereale a novel genus and species isolated from maize roots in North Spain.</title>
        <authorList>
            <person name="Menendez E."/>
            <person name="Flores-Felix J.D."/>
            <person name="Ramirez-Bahena M.-H."/>
            <person name="Igual J.M."/>
            <person name="Garcia-Fraile P."/>
            <person name="Peix A."/>
            <person name="Velazquez E."/>
        </authorList>
    </citation>
    <scope>NUCLEOTIDE SEQUENCE [LARGE SCALE GENOMIC DNA]</scope>
    <source>
        <strain evidence="1 2">RZME27</strain>
    </source>
</reference>
<evidence type="ECO:0000313" key="1">
    <source>
        <dbReference type="EMBL" id="MQY45605.1"/>
    </source>
</evidence>
<protein>
    <submittedName>
        <fullName evidence="1">DUF465 domain-containing protein</fullName>
    </submittedName>
</protein>
<dbReference type="RefSeq" id="WP_153353134.1">
    <property type="nucleotide sequence ID" value="NZ_JAYKOO010000001.1"/>
</dbReference>